<dbReference type="Proteomes" id="UP000198693">
    <property type="component" value="Unassembled WGS sequence"/>
</dbReference>
<name>A0A1I7FC69_9GAMM</name>
<dbReference type="AlphaFoldDB" id="A0A1I7FC69"/>
<dbReference type="STRING" id="463301.SAMN04487955_101379"/>
<sequence length="402" mass="44119">MSLGSIADSDNLLLASTTVGARKTHFGSGKVTGAARVRCRASSITTSEMGLAPSGDPVIDQKQLQDFLDNIASDGLTGIIEAGHWFVYRKLNLHDGIRVCGQGMEKTIIEARAEDWRQDDYVMIHLNVGDTLHRHGVFLSDFCAIGADKRATDNGPLIRLEGMSDFLVERVRTEDASSYGIFVTGYGVGRFTNNIRSNFWNSTHRGVIRQCRALRGQVGIGCEGGAENVLIMGNHTDGQTLHGFRLASAYDTQIIANSAINTRNAYWIDRHEGIHILHNSANHVERGCVYGGFDKKKDERLSKGLWITGNQFKTSESAITDAYHGDSDKFTRVVKIKDNLLEGGHIRLLWSRQVDIQGNDGDGGNAIITSHKVSGFVGNNFMRLLNKSDGVIDLGNNVNLEE</sequence>
<dbReference type="SUPFAM" id="SSF51126">
    <property type="entry name" value="Pectin lyase-like"/>
    <property type="match status" value="1"/>
</dbReference>
<dbReference type="InterPro" id="IPR011050">
    <property type="entry name" value="Pectin_lyase_fold/virulence"/>
</dbReference>
<gene>
    <name evidence="2" type="ORF">SAMN04487955_101379</name>
</gene>
<proteinExistence type="predicted"/>
<dbReference type="OrthoDB" id="6139980at2"/>
<evidence type="ECO:0000313" key="2">
    <source>
        <dbReference type="EMBL" id="SFU33701.1"/>
    </source>
</evidence>
<dbReference type="Pfam" id="PF13229">
    <property type="entry name" value="Beta_helix"/>
    <property type="match status" value="1"/>
</dbReference>
<dbReference type="InterPro" id="IPR039448">
    <property type="entry name" value="Beta_helix"/>
</dbReference>
<dbReference type="Gene3D" id="2.160.20.10">
    <property type="entry name" value="Single-stranded right-handed beta-helix, Pectin lyase-like"/>
    <property type="match status" value="1"/>
</dbReference>
<evidence type="ECO:0000313" key="3">
    <source>
        <dbReference type="Proteomes" id="UP000198693"/>
    </source>
</evidence>
<reference evidence="3" key="1">
    <citation type="submission" date="2016-10" db="EMBL/GenBank/DDBJ databases">
        <authorList>
            <person name="Varghese N."/>
            <person name="Submissions S."/>
        </authorList>
    </citation>
    <scope>NUCLEOTIDE SEQUENCE [LARGE SCALE GENOMIC DNA]</scope>
    <source>
        <strain evidence="3">CGMCC 1.6981</strain>
    </source>
</reference>
<dbReference type="InterPro" id="IPR012334">
    <property type="entry name" value="Pectin_lyas_fold"/>
</dbReference>
<keyword evidence="3" id="KW-1185">Reference proteome</keyword>
<accession>A0A1I7FC69</accession>
<dbReference type="EMBL" id="FPBP01000001">
    <property type="protein sequence ID" value="SFU33701.1"/>
    <property type="molecule type" value="Genomic_DNA"/>
</dbReference>
<dbReference type="RefSeq" id="WP_139232961.1">
    <property type="nucleotide sequence ID" value="NZ_FPBP01000001.1"/>
</dbReference>
<protein>
    <submittedName>
        <fullName evidence="2">Copper-binding protein (NosD)</fullName>
    </submittedName>
</protein>
<organism evidence="2 3">
    <name type="scientific">Halomonas korlensis</name>
    <dbReference type="NCBI Taxonomy" id="463301"/>
    <lineage>
        <taxon>Bacteria</taxon>
        <taxon>Pseudomonadati</taxon>
        <taxon>Pseudomonadota</taxon>
        <taxon>Gammaproteobacteria</taxon>
        <taxon>Oceanospirillales</taxon>
        <taxon>Halomonadaceae</taxon>
        <taxon>Halomonas</taxon>
    </lineage>
</organism>
<evidence type="ECO:0000259" key="1">
    <source>
        <dbReference type="Pfam" id="PF13229"/>
    </source>
</evidence>
<feature type="domain" description="Right handed beta helix" evidence="1">
    <location>
        <begin position="158"/>
        <end position="311"/>
    </location>
</feature>